<dbReference type="RefSeq" id="WP_045054826.1">
    <property type="nucleotide sequence ID" value="NZ_CAWMDP010000046.1"/>
</dbReference>
<dbReference type="AlphaFoldDB" id="A0A0D8ZTD4"/>
<evidence type="ECO:0000313" key="1">
    <source>
        <dbReference type="EMBL" id="KJH71709.1"/>
    </source>
</evidence>
<keyword evidence="2" id="KW-1185">Reference proteome</keyword>
<dbReference type="Proteomes" id="UP000032452">
    <property type="component" value="Unassembled WGS sequence"/>
</dbReference>
<name>A0A0D8ZTD4_9CYAN</name>
<comment type="caution">
    <text evidence="1">The sequence shown here is derived from an EMBL/GenBank/DDBJ whole genome shotgun (WGS) entry which is preliminary data.</text>
</comment>
<sequence>MTYKTLAEIESLVGAFEDCVLPRSCWTHQAHLTVALWYLTHFSEEQAINCMRDRIRKYNVATGVENTKNSGYHETITLFWLRVISNYLISEIQVYELVDIANKLLNTYKNSGLVFEYYSRNLLLSFVARSNWIEPNLKPLSYLFENSKINEHI</sequence>
<dbReference type="STRING" id="1618023.UH38_11030"/>
<reference evidence="1 2" key="1">
    <citation type="submission" date="2015-02" db="EMBL/GenBank/DDBJ databases">
        <title>Draft genome of a novel marine cyanobacterium (Chroococcales) isolated from South Atlantic Ocean.</title>
        <authorList>
            <person name="Rigonato J."/>
            <person name="Alvarenga D.O."/>
            <person name="Branco L.H."/>
            <person name="Varani A.M."/>
            <person name="Brandini F.P."/>
            <person name="Fiore M.F."/>
        </authorList>
    </citation>
    <scope>NUCLEOTIDE SEQUENCE [LARGE SCALE GENOMIC DNA]</scope>
    <source>
        <strain evidence="1 2">CENA595</strain>
    </source>
</reference>
<organism evidence="1 2">
    <name type="scientific">Aliterella atlantica CENA595</name>
    <dbReference type="NCBI Taxonomy" id="1618023"/>
    <lineage>
        <taxon>Bacteria</taxon>
        <taxon>Bacillati</taxon>
        <taxon>Cyanobacteriota</taxon>
        <taxon>Cyanophyceae</taxon>
        <taxon>Chroococcidiopsidales</taxon>
        <taxon>Aliterellaceae</taxon>
        <taxon>Aliterella</taxon>
    </lineage>
</organism>
<accession>A0A0D8ZTD4</accession>
<protein>
    <submittedName>
        <fullName evidence="1">Uncharacterized protein</fullName>
    </submittedName>
</protein>
<gene>
    <name evidence="1" type="ORF">UH38_11030</name>
</gene>
<proteinExistence type="predicted"/>
<dbReference type="OrthoDB" id="117988at2"/>
<dbReference type="EMBL" id="JYON01000010">
    <property type="protein sequence ID" value="KJH71709.1"/>
    <property type="molecule type" value="Genomic_DNA"/>
</dbReference>
<dbReference type="PATRIC" id="fig|1618023.3.peg.4022"/>
<evidence type="ECO:0000313" key="2">
    <source>
        <dbReference type="Proteomes" id="UP000032452"/>
    </source>
</evidence>